<gene>
    <name evidence="2" type="ORF">SG35_026905</name>
</gene>
<organism evidence="2 3">
    <name type="scientific">Thalassomonas actiniarum</name>
    <dbReference type="NCBI Taxonomy" id="485447"/>
    <lineage>
        <taxon>Bacteria</taxon>
        <taxon>Pseudomonadati</taxon>
        <taxon>Pseudomonadota</taxon>
        <taxon>Gammaproteobacteria</taxon>
        <taxon>Alteromonadales</taxon>
        <taxon>Colwelliaceae</taxon>
        <taxon>Thalassomonas</taxon>
    </lineage>
</organism>
<protein>
    <recommendedName>
        <fullName evidence="1">A-factor biosynthesis hotdog domain-containing protein</fullName>
    </recommendedName>
</protein>
<proteinExistence type="predicted"/>
<keyword evidence="3" id="KW-1185">Reference proteome</keyword>
<dbReference type="KEGG" id="tact:SG35_026905"/>
<dbReference type="Pfam" id="PF03756">
    <property type="entry name" value="AfsA"/>
    <property type="match status" value="1"/>
</dbReference>
<sequence>MTTENMIIVGDKFECFAENEGVLTASEALHILKHQLLSDKKIRFKLGQGLSEAQVSQLVKTAQDTGVSNLLEFNETAKSGRNYVHKHQQRNSMLGLPRRICESKFELDIMLDDACDEMGDHVTGHHVQGMVITEAARQAFLTITEAFFLKDNDFSSYFVINTLNSQYTSFMFPLPATIEYEIVEHKEKKAGAHFFDVVMNVVQNGVVCSVVTTSFSTYNAGWLEKKEAAMACNAIKYVVNNEDEQNVAA</sequence>
<reference evidence="2 3" key="1">
    <citation type="journal article" date="2015" name="Genome Announc.">
        <title>Draft Genome Sequences of Marine Isolates of Thalassomonas viridans and Thalassomonas actiniarum.</title>
        <authorList>
            <person name="Olonade I."/>
            <person name="van Zyl L.J."/>
            <person name="Trindade M."/>
        </authorList>
    </citation>
    <scope>NUCLEOTIDE SEQUENCE [LARGE SCALE GENOMIC DNA]</scope>
    <source>
        <strain evidence="2 3">A5K-106</strain>
    </source>
</reference>
<evidence type="ECO:0000259" key="1">
    <source>
        <dbReference type="Pfam" id="PF03756"/>
    </source>
</evidence>
<dbReference type="SMR" id="A0AAE9YSL9"/>
<evidence type="ECO:0000313" key="3">
    <source>
        <dbReference type="Proteomes" id="UP000032568"/>
    </source>
</evidence>
<dbReference type="AlphaFoldDB" id="A0AAE9YSL9"/>
<name>A0AAE9YSL9_9GAMM</name>
<dbReference type="EMBL" id="CP059735">
    <property type="protein sequence ID" value="WDD98816.1"/>
    <property type="molecule type" value="Genomic_DNA"/>
</dbReference>
<evidence type="ECO:0000313" key="2">
    <source>
        <dbReference type="EMBL" id="WDD98816.1"/>
    </source>
</evidence>
<dbReference type="RefSeq" id="WP_044834210.1">
    <property type="nucleotide sequence ID" value="NZ_CP059735.1"/>
</dbReference>
<dbReference type="Proteomes" id="UP000032568">
    <property type="component" value="Chromosome"/>
</dbReference>
<feature type="domain" description="A-factor biosynthesis hotdog" evidence="1">
    <location>
        <begin position="83"/>
        <end position="214"/>
    </location>
</feature>
<dbReference type="InterPro" id="IPR005509">
    <property type="entry name" value="AfsA_hotdog_dom"/>
</dbReference>
<reference evidence="2 3" key="2">
    <citation type="journal article" date="2022" name="Mar. Drugs">
        <title>Bioassay-Guided Fractionation Leads to the Detection of Cholic Acid Generated by the Rare Thalassomonas sp.</title>
        <authorList>
            <person name="Pheiffer F."/>
            <person name="Schneider Y.K."/>
            <person name="Hansen E.H."/>
            <person name="Andersen J.H."/>
            <person name="Isaksson J."/>
            <person name="Busche T."/>
            <person name="R C."/>
            <person name="Kalinowski J."/>
            <person name="Zyl L.V."/>
            <person name="Trindade M."/>
        </authorList>
    </citation>
    <scope>NUCLEOTIDE SEQUENCE [LARGE SCALE GENOMIC DNA]</scope>
    <source>
        <strain evidence="2 3">A5K-106</strain>
    </source>
</reference>
<accession>A0AAE9YSL9</accession>